<evidence type="ECO:0000313" key="1">
    <source>
        <dbReference type="EMBL" id="ENV98106.1"/>
    </source>
</evidence>
<dbReference type="GeneID" id="92918467"/>
<gene>
    <name evidence="1" type="ORF">F936_03176</name>
</gene>
<dbReference type="RefSeq" id="WP_005048761.1">
    <property type="nucleotide sequence ID" value="NZ_KB849780.1"/>
</dbReference>
<dbReference type="Proteomes" id="UP000013024">
    <property type="component" value="Unassembled WGS sequence"/>
</dbReference>
<keyword evidence="2" id="KW-1185">Reference proteome</keyword>
<reference evidence="1 2" key="1">
    <citation type="submission" date="2013-02" db="EMBL/GenBank/DDBJ databases">
        <title>The Genome Sequence of Acinetobacter calcoaceticus CIP 81.8.</title>
        <authorList>
            <consortium name="The Broad Institute Genome Sequencing Platform"/>
            <consortium name="The Broad Institute Genome Sequencing Center for Infectious Disease"/>
            <person name="Cerqueira G."/>
            <person name="Feldgarden M."/>
            <person name="Courvalin P."/>
            <person name="Perichon B."/>
            <person name="Grillot-Courvalin C."/>
            <person name="Clermont D."/>
            <person name="Rocha E."/>
            <person name="Yoon E.-J."/>
            <person name="Nemec A."/>
            <person name="Walker B."/>
            <person name="Young S.K."/>
            <person name="Zeng Q."/>
            <person name="Gargeya S."/>
            <person name="Fitzgerald M."/>
            <person name="Haas B."/>
            <person name="Abouelleil A."/>
            <person name="Alvarado L."/>
            <person name="Arachchi H.M."/>
            <person name="Berlin A.M."/>
            <person name="Chapman S.B."/>
            <person name="Dewar J."/>
            <person name="Goldberg J."/>
            <person name="Griggs A."/>
            <person name="Gujja S."/>
            <person name="Hansen M."/>
            <person name="Howarth C."/>
            <person name="Imamovic A."/>
            <person name="Larimer J."/>
            <person name="McCowan C."/>
            <person name="Murphy C."/>
            <person name="Neiman D."/>
            <person name="Pearson M."/>
            <person name="Priest M."/>
            <person name="Roberts A."/>
            <person name="Saif S."/>
            <person name="Shea T."/>
            <person name="Sisk P."/>
            <person name="Sykes S."/>
            <person name="Wortman J."/>
            <person name="Nusbaum C."/>
            <person name="Birren B."/>
        </authorList>
    </citation>
    <scope>NUCLEOTIDE SEQUENCE [LARGE SCALE GENOMIC DNA]</scope>
    <source>
        <strain evidence="1 2">CIP 81.8</strain>
    </source>
</reference>
<comment type="caution">
    <text evidence="1">The sequence shown here is derived from an EMBL/GenBank/DDBJ whole genome shotgun (WGS) entry which is preliminary data.</text>
</comment>
<dbReference type="EMBL" id="APQI01000005">
    <property type="protein sequence ID" value="ENV98106.1"/>
    <property type="molecule type" value="Genomic_DNA"/>
</dbReference>
<evidence type="ECO:0000313" key="2">
    <source>
        <dbReference type="Proteomes" id="UP000013024"/>
    </source>
</evidence>
<sequence length="97" mass="11403">MDMSIDSDKWKCSVCNGFIAVDHSKIQEEDAVQFVFRRINNNDSFYFIYRVGLVVDRKEKLLIIKYKNRLYKSLDSDTYPVSAPALIVYNMFWICGC</sequence>
<name>A0ABN0K474_ACICA</name>
<proteinExistence type="predicted"/>
<organism evidence="1 2">
    <name type="scientific">Acinetobacter calcoaceticus DSM 30006 = CIP 81.8</name>
    <dbReference type="NCBI Taxonomy" id="981331"/>
    <lineage>
        <taxon>Bacteria</taxon>
        <taxon>Pseudomonadati</taxon>
        <taxon>Pseudomonadota</taxon>
        <taxon>Gammaproteobacteria</taxon>
        <taxon>Moraxellales</taxon>
        <taxon>Moraxellaceae</taxon>
        <taxon>Acinetobacter</taxon>
        <taxon>Acinetobacter calcoaceticus/baumannii complex</taxon>
    </lineage>
</organism>
<protein>
    <submittedName>
        <fullName evidence="1">Uncharacterized protein</fullName>
    </submittedName>
</protein>
<accession>A0ABN0K474</accession>